<feature type="domain" description="Arginosuccinate synthase-like N-terminal" evidence="10">
    <location>
        <begin position="5"/>
        <end position="167"/>
    </location>
</feature>
<feature type="binding site" evidence="9">
    <location>
        <position position="118"/>
    </location>
    <ligand>
        <name>ATP</name>
        <dbReference type="ChEBI" id="CHEBI:30616"/>
    </ligand>
</feature>
<comment type="catalytic activity">
    <reaction evidence="9">
        <text>L-citrulline + L-aspartate + ATP = 2-(N(omega)-L-arginino)succinate + AMP + diphosphate + H(+)</text>
        <dbReference type="Rhea" id="RHEA:10932"/>
        <dbReference type="ChEBI" id="CHEBI:15378"/>
        <dbReference type="ChEBI" id="CHEBI:29991"/>
        <dbReference type="ChEBI" id="CHEBI:30616"/>
        <dbReference type="ChEBI" id="CHEBI:33019"/>
        <dbReference type="ChEBI" id="CHEBI:57472"/>
        <dbReference type="ChEBI" id="CHEBI:57743"/>
        <dbReference type="ChEBI" id="CHEBI:456215"/>
        <dbReference type="EC" id="6.3.4.5"/>
    </reaction>
</comment>
<dbReference type="EMBL" id="FNXF01000005">
    <property type="protein sequence ID" value="SEH83822.1"/>
    <property type="molecule type" value="Genomic_DNA"/>
</dbReference>
<dbReference type="NCBIfam" id="NF001770">
    <property type="entry name" value="PRK00509.1"/>
    <property type="match status" value="1"/>
</dbReference>
<feature type="binding site" evidence="9">
    <location>
        <position position="120"/>
    </location>
    <ligand>
        <name>L-aspartate</name>
        <dbReference type="ChEBI" id="CHEBI:29991"/>
    </ligand>
</feature>
<evidence type="ECO:0000256" key="2">
    <source>
        <dbReference type="ARBA" id="ARBA00011881"/>
    </source>
</evidence>
<feature type="binding site" evidence="9">
    <location>
        <position position="36"/>
    </location>
    <ligand>
        <name>ATP</name>
        <dbReference type="ChEBI" id="CHEBI:30616"/>
    </ligand>
</feature>
<reference evidence="13" key="1">
    <citation type="submission" date="2016-10" db="EMBL/GenBank/DDBJ databases">
        <authorList>
            <person name="Varghese N."/>
            <person name="Submissions S."/>
        </authorList>
    </citation>
    <scope>NUCLEOTIDE SEQUENCE [LARGE SCALE GENOMIC DNA]</scope>
    <source>
        <strain evidence="13">DSM 17616</strain>
    </source>
</reference>
<feature type="binding site" evidence="9">
    <location>
        <begin position="9"/>
        <end position="17"/>
    </location>
    <ligand>
        <name>ATP</name>
        <dbReference type="ChEBI" id="CHEBI:30616"/>
    </ligand>
</feature>
<dbReference type="InterPro" id="IPR048267">
    <property type="entry name" value="Arginosuc_syn_N"/>
</dbReference>
<dbReference type="InterPro" id="IPR023434">
    <property type="entry name" value="Arginosuc_synth_type_1_subfam"/>
</dbReference>
<feature type="binding site" evidence="9">
    <location>
        <position position="88"/>
    </location>
    <ligand>
        <name>L-citrulline</name>
        <dbReference type="ChEBI" id="CHEBI:57743"/>
    </ligand>
</feature>
<comment type="subunit">
    <text evidence="2 9">Homotetramer.</text>
</comment>
<dbReference type="InterPro" id="IPR014729">
    <property type="entry name" value="Rossmann-like_a/b/a_fold"/>
</dbReference>
<dbReference type="GO" id="GO:0006526">
    <property type="term" value="P:L-arginine biosynthetic process"/>
    <property type="evidence" value="ECO:0007669"/>
    <property type="project" value="UniProtKB-UniRule"/>
</dbReference>
<dbReference type="Gene3D" id="3.40.50.620">
    <property type="entry name" value="HUPs"/>
    <property type="match status" value="1"/>
</dbReference>
<keyword evidence="9" id="KW-0963">Cytoplasm</keyword>
<name>A0A1H6L610_9GAMM</name>
<protein>
    <recommendedName>
        <fullName evidence="3 9">Argininosuccinate synthase</fullName>
        <ecNumber evidence="3 9">6.3.4.5</ecNumber>
    </recommendedName>
    <alternativeName>
        <fullName evidence="9">Citrulline--aspartate ligase</fullName>
    </alternativeName>
</protein>
<sequence length="402" mass="44244">MSIKKVVLAYSGGLDTSAIVPWLKDNYNCEVIAFVANVGQGDEELAGVEQKAINSGASSCYIVDLREEFVKEVIYPTLKTGAVYEGQYLLGTSMARPVIARAQVKLALELGADALCHGCTGKGNDQVRFEGAFAALAPQLKVIAPWREWQFNSRQSLLNYLAEKKVPTTASATKIYSRDANLWHISHEGGELENPWCEPSEQVWMWTKSPEQAPDHAAYVELSFDKGELTKINGHDIAPVAAIELLNEIGSEHGVGRIDIVENRLVGMKSRGCYETPGGTILMAALKGLEALVYDRTSLKYREEVGQEFAQLVYDGRWFTPLKDALLAAATSLAEQLTGDVVIKLYKGNVTVAKRRSPNSLYSEAFATFEGDEVYNQKDAAGFIRLYSLASRIRALHQQQKG</sequence>
<dbReference type="RefSeq" id="WP_092792281.1">
    <property type="nucleotide sequence ID" value="NZ_FNXF01000005.1"/>
</dbReference>
<comment type="pathway">
    <text evidence="1 9">Amino-acid biosynthesis; L-arginine biosynthesis; L-arginine from L-ornithine and carbamoyl phosphate: step 2/3.</text>
</comment>
<keyword evidence="13" id="KW-1185">Reference proteome</keyword>
<dbReference type="EC" id="6.3.4.5" evidence="3 9"/>
<evidence type="ECO:0000259" key="10">
    <source>
        <dbReference type="Pfam" id="PF00764"/>
    </source>
</evidence>
<dbReference type="CDD" id="cd01999">
    <property type="entry name" value="ASS"/>
    <property type="match status" value="1"/>
</dbReference>
<evidence type="ECO:0000256" key="7">
    <source>
        <dbReference type="ARBA" id="ARBA00022741"/>
    </source>
</evidence>
<dbReference type="FunFam" id="3.90.1260.10:FF:000007">
    <property type="entry name" value="Argininosuccinate synthase"/>
    <property type="match status" value="1"/>
</dbReference>
<evidence type="ECO:0000313" key="12">
    <source>
        <dbReference type="EMBL" id="SEH83822.1"/>
    </source>
</evidence>
<dbReference type="PANTHER" id="PTHR11587:SF2">
    <property type="entry name" value="ARGININOSUCCINATE SYNTHASE"/>
    <property type="match status" value="1"/>
</dbReference>
<dbReference type="SUPFAM" id="SSF69864">
    <property type="entry name" value="Argininosuccinate synthetase, C-terminal domain"/>
    <property type="match status" value="1"/>
</dbReference>
<dbReference type="Gene3D" id="1.20.5.470">
    <property type="entry name" value="Single helix bin"/>
    <property type="match status" value="1"/>
</dbReference>
<feature type="binding site" evidence="9">
    <location>
        <position position="262"/>
    </location>
    <ligand>
        <name>L-citrulline</name>
        <dbReference type="ChEBI" id="CHEBI:57743"/>
    </ligand>
</feature>
<dbReference type="PROSITE" id="PS00564">
    <property type="entry name" value="ARGININOSUCCIN_SYN_1"/>
    <property type="match status" value="1"/>
</dbReference>
<evidence type="ECO:0000256" key="4">
    <source>
        <dbReference type="ARBA" id="ARBA00022571"/>
    </source>
</evidence>
<keyword evidence="6 9" id="KW-0028">Amino-acid biosynthesis</keyword>
<dbReference type="AlphaFoldDB" id="A0A1H6L610"/>
<dbReference type="OrthoDB" id="9801641at2"/>
<dbReference type="GO" id="GO:0000053">
    <property type="term" value="P:argininosuccinate metabolic process"/>
    <property type="evidence" value="ECO:0007669"/>
    <property type="project" value="TreeGrafter"/>
</dbReference>
<evidence type="ECO:0000256" key="9">
    <source>
        <dbReference type="HAMAP-Rule" id="MF_00005"/>
    </source>
</evidence>
<comment type="similarity">
    <text evidence="9">Belongs to the argininosuccinate synthase family. Type 1 subfamily.</text>
</comment>
<feature type="binding site" evidence="9">
    <location>
        <position position="186"/>
    </location>
    <ligand>
        <name>L-citrulline</name>
        <dbReference type="ChEBI" id="CHEBI:57743"/>
    </ligand>
</feature>
<feature type="binding site" evidence="9">
    <location>
        <position position="125"/>
    </location>
    <ligand>
        <name>L-aspartate</name>
        <dbReference type="ChEBI" id="CHEBI:29991"/>
    </ligand>
</feature>
<dbReference type="PANTHER" id="PTHR11587">
    <property type="entry name" value="ARGININOSUCCINATE SYNTHASE"/>
    <property type="match status" value="1"/>
</dbReference>
<evidence type="ECO:0000259" key="11">
    <source>
        <dbReference type="Pfam" id="PF20979"/>
    </source>
</evidence>
<feature type="binding site" evidence="9">
    <location>
        <position position="128"/>
    </location>
    <ligand>
        <name>L-citrulline</name>
        <dbReference type="ChEBI" id="CHEBI:57743"/>
    </ligand>
</feature>
<dbReference type="Pfam" id="PF20979">
    <property type="entry name" value="Arginosuc_syn_C"/>
    <property type="match status" value="1"/>
</dbReference>
<dbReference type="SUPFAM" id="SSF52402">
    <property type="entry name" value="Adenine nucleotide alpha hydrolases-like"/>
    <property type="match status" value="1"/>
</dbReference>
<gene>
    <name evidence="9" type="primary">argG</name>
    <name evidence="12" type="ORF">SAMN05660691_01692</name>
</gene>
<feature type="binding site" evidence="9">
    <location>
        <position position="274"/>
    </location>
    <ligand>
        <name>L-citrulline</name>
        <dbReference type="ChEBI" id="CHEBI:57743"/>
    </ligand>
</feature>
<keyword evidence="8 9" id="KW-0067">ATP-binding</keyword>
<dbReference type="NCBIfam" id="TIGR00032">
    <property type="entry name" value="argG"/>
    <property type="match status" value="1"/>
</dbReference>
<evidence type="ECO:0000256" key="6">
    <source>
        <dbReference type="ARBA" id="ARBA00022605"/>
    </source>
</evidence>
<dbReference type="GO" id="GO:0005737">
    <property type="term" value="C:cytoplasm"/>
    <property type="evidence" value="ECO:0007669"/>
    <property type="project" value="UniProtKB-SubCell"/>
</dbReference>
<dbReference type="InterPro" id="IPR001518">
    <property type="entry name" value="Arginosuc_synth"/>
</dbReference>
<dbReference type="STRING" id="173990.SAMN05660691_01692"/>
<dbReference type="UniPathway" id="UPA00068">
    <property type="reaction ID" value="UER00113"/>
</dbReference>
<evidence type="ECO:0000256" key="5">
    <source>
        <dbReference type="ARBA" id="ARBA00022598"/>
    </source>
</evidence>
<evidence type="ECO:0000256" key="1">
    <source>
        <dbReference type="ARBA" id="ARBA00004967"/>
    </source>
</evidence>
<dbReference type="InterPro" id="IPR024074">
    <property type="entry name" value="AS_cat/multimer_dom_body"/>
</dbReference>
<dbReference type="PROSITE" id="PS00565">
    <property type="entry name" value="ARGININOSUCCIN_SYN_2"/>
    <property type="match status" value="1"/>
</dbReference>
<dbReference type="GO" id="GO:0004055">
    <property type="term" value="F:argininosuccinate synthase activity"/>
    <property type="evidence" value="ECO:0007669"/>
    <property type="project" value="UniProtKB-UniRule"/>
</dbReference>
<proteinExistence type="inferred from homology"/>
<dbReference type="InterPro" id="IPR018223">
    <property type="entry name" value="Arginosuc_synth_CS"/>
</dbReference>
<evidence type="ECO:0000256" key="3">
    <source>
        <dbReference type="ARBA" id="ARBA00012286"/>
    </source>
</evidence>
<organism evidence="12 13">
    <name type="scientific">Rheinheimera pacifica</name>
    <dbReference type="NCBI Taxonomy" id="173990"/>
    <lineage>
        <taxon>Bacteria</taxon>
        <taxon>Pseudomonadati</taxon>
        <taxon>Pseudomonadota</taxon>
        <taxon>Gammaproteobacteria</taxon>
        <taxon>Chromatiales</taxon>
        <taxon>Chromatiaceae</taxon>
        <taxon>Rheinheimera</taxon>
    </lineage>
</organism>
<evidence type="ECO:0000256" key="8">
    <source>
        <dbReference type="ARBA" id="ARBA00022840"/>
    </source>
</evidence>
<keyword evidence="7 9" id="KW-0547">Nucleotide-binding</keyword>
<dbReference type="FunFam" id="3.40.50.620:FF:000019">
    <property type="entry name" value="Argininosuccinate synthase"/>
    <property type="match status" value="1"/>
</dbReference>
<dbReference type="HAMAP" id="MF_00005">
    <property type="entry name" value="Arg_succ_synth_type1"/>
    <property type="match status" value="1"/>
</dbReference>
<feature type="domain" description="Arginosuccinate synthase C-terminal" evidence="11">
    <location>
        <begin position="176"/>
        <end position="393"/>
    </location>
</feature>
<feature type="binding site" evidence="9">
    <location>
        <position position="177"/>
    </location>
    <ligand>
        <name>L-citrulline</name>
        <dbReference type="ChEBI" id="CHEBI:57743"/>
    </ligand>
</feature>
<accession>A0A1H6L610</accession>
<comment type="subcellular location">
    <subcellularLocation>
        <location evidence="9">Cytoplasm</location>
    </subcellularLocation>
</comment>
<dbReference type="Gene3D" id="3.90.1260.10">
    <property type="entry name" value="Argininosuccinate synthetase, chain A, domain 2"/>
    <property type="match status" value="1"/>
</dbReference>
<keyword evidence="5 9" id="KW-0436">Ligase</keyword>
<feature type="binding site" evidence="9">
    <location>
        <position position="124"/>
    </location>
    <ligand>
        <name>L-citrulline</name>
        <dbReference type="ChEBI" id="CHEBI:57743"/>
    </ligand>
</feature>
<feature type="binding site" evidence="9">
    <location>
        <position position="93"/>
    </location>
    <ligand>
        <name>L-citrulline</name>
        <dbReference type="ChEBI" id="CHEBI:57743"/>
    </ligand>
</feature>
<dbReference type="GO" id="GO:0005524">
    <property type="term" value="F:ATP binding"/>
    <property type="evidence" value="ECO:0007669"/>
    <property type="project" value="UniProtKB-UniRule"/>
</dbReference>
<dbReference type="GO" id="GO:0000050">
    <property type="term" value="P:urea cycle"/>
    <property type="evidence" value="ECO:0007669"/>
    <property type="project" value="TreeGrafter"/>
</dbReference>
<dbReference type="Proteomes" id="UP000199371">
    <property type="component" value="Unassembled WGS sequence"/>
</dbReference>
<evidence type="ECO:0000313" key="13">
    <source>
        <dbReference type="Proteomes" id="UP000199371"/>
    </source>
</evidence>
<keyword evidence="4 9" id="KW-0055">Arginine biosynthesis</keyword>
<dbReference type="Pfam" id="PF00764">
    <property type="entry name" value="Arginosuc_synth"/>
    <property type="match status" value="1"/>
</dbReference>
<dbReference type="InterPro" id="IPR048268">
    <property type="entry name" value="Arginosuc_syn_C"/>
</dbReference>
<feature type="binding site" evidence="9">
    <location>
        <position position="124"/>
    </location>
    <ligand>
        <name>L-aspartate</name>
        <dbReference type="ChEBI" id="CHEBI:29991"/>
    </ligand>
</feature>